<name>A0A084U3C3_MALIO</name>
<keyword evidence="1" id="KW-0812">Transmembrane</keyword>
<dbReference type="Proteomes" id="UP000028523">
    <property type="component" value="Unassembled WGS sequence"/>
</dbReference>
<evidence type="ECO:0000313" key="3">
    <source>
        <dbReference type="Proteomes" id="UP000028523"/>
    </source>
</evidence>
<protein>
    <submittedName>
        <fullName evidence="2">Uncharacterized protein</fullName>
    </submittedName>
</protein>
<gene>
    <name evidence="2" type="ORF">P271_296</name>
</gene>
<keyword evidence="1" id="KW-1133">Transmembrane helix</keyword>
<dbReference type="EMBL" id="AWQU01000082">
    <property type="protein sequence ID" value="KFB07459.1"/>
    <property type="molecule type" value="Genomic_DNA"/>
</dbReference>
<feature type="transmembrane region" description="Helical" evidence="1">
    <location>
        <begin position="32"/>
        <end position="54"/>
    </location>
</feature>
<evidence type="ECO:0000313" key="2">
    <source>
        <dbReference type="EMBL" id="KFB07459.1"/>
    </source>
</evidence>
<accession>A0A084U3C3</accession>
<organism evidence="2 3">
    <name type="scientific">Malacoplasma iowae DK-CPA</name>
    <dbReference type="NCBI Taxonomy" id="1394179"/>
    <lineage>
        <taxon>Bacteria</taxon>
        <taxon>Bacillati</taxon>
        <taxon>Mycoplasmatota</taxon>
        <taxon>Mycoplasmoidales</taxon>
        <taxon>Mycoplasmoidaceae</taxon>
        <taxon>Malacoplasma</taxon>
    </lineage>
</organism>
<proteinExistence type="predicted"/>
<reference evidence="2 3" key="1">
    <citation type="journal article" date="2014" name="PLoS ONE">
        <title>Reduction of Hydrogen Peroxide Accumulation and Toxicity by a Catalase from Mycoplasma iowae.</title>
        <authorList>
            <person name="Pritchard R.E."/>
            <person name="Prassinos A.J."/>
            <person name="Osborne J.D."/>
            <person name="Raviv Z."/>
            <person name="Balish M.F."/>
        </authorList>
    </citation>
    <scope>NUCLEOTIDE SEQUENCE [LARGE SCALE GENOMIC DNA]</scope>
    <source>
        <strain evidence="2 3">DK-CPA</strain>
    </source>
</reference>
<keyword evidence="1" id="KW-0472">Membrane</keyword>
<keyword evidence="3" id="KW-1185">Reference proteome</keyword>
<evidence type="ECO:0000256" key="1">
    <source>
        <dbReference type="SAM" id="Phobius"/>
    </source>
</evidence>
<feature type="transmembrane region" description="Helical" evidence="1">
    <location>
        <begin position="1057"/>
        <end position="1079"/>
    </location>
</feature>
<comment type="caution">
    <text evidence="2">The sequence shown here is derived from an EMBL/GenBank/DDBJ whole genome shotgun (WGS) entry which is preliminary data.</text>
</comment>
<sequence length="1168" mass="131514">MHPRLRVLNIVKLKEQNSLLKEAYMKKKFKKIFSSVFASSIISVSSVLSLNLFLANSKINYQSQQAVVSKNAAEKEATSKEITGFNSYDAIVNEPTFENIQTNLGFFGKTQDNQKIVLTSLDGLIIWELDLVNDPSLKQYYKVAYSVNDISSYKMHSWTYIQSSKKLVVLFGTADNKNMSVFAIDADFGKLYLPYSVNNAANGITNNIATVKDGSNFINQLSNGNIFVSKKGKESDVIQNRTIVKVSSSGIVRLDPSFNMITTNGEDHLLYVIPGKANSNINLAVFLDSSNKYKATLVNDDLLGITKNDNSSRIEVDLGITFETGEGFDNYDKLPNFGFHYTKNDGSNSFVVATVGTNSNVIVVNCDTNNQNLSKGPSVSLSTKEDGDYAKYISYDLTNNRLYISNSKSRNGRVISYVDITNTGSTLNSKVVLNKILPSGSDGTIDNPLIIAPINGFNNANPPFVYMDKTQNNKLISVKSNNLGLIDQKDLKFNKWKDPVDAFKKDSSFKDKMPSTFQANDLTKFLTFNSNTSTNNSAITVSVNSIKASNDFGTLDYNYLVTYTNWWNGAKNQFSIPVHIEGFYNYSKINLNFVTIDTEDNHAKFEAINNLKKTKRASQVTKQEILNSFIVTSIKDKNNGDYTVKEDEITLTTSDNDYTLNVSIKLNKNNFPTGIPDSKLSFSQSFSGFMSLDGYDSHFLTDQEQDSYQNIRLYKQSRYATDLSKLSEEADKTKLNNQGKKEILDNFVTLGTMYDRNPENWEIKVSNASIYTGQIRIDSIKYIKTGLPESFPEDRKTIIKSPVTISGFKIIQENYNINLNIENYYGIKKPSEVWKEWDDAIKNNTDLKNTTLGSYLKFPLVDDLKNLNINASNLNTADNDKRLNLEISIKDKAPTNVYLDGQQVKFNDELKNAINQSYPNIYPYKVSWSISTRNYDFSWNVPSQEDGIKVSVNRLEVDLEKANSIGNINKNMYANQVNDEDVINLISLENYEIGNDLKIIKNNTSGVIVATFSLVQAGQQNYNLFNSNQKSDSGSGLNTKTILITNFKIPLSPITQYALILSLSIAAVVLFIIVVSIIIKKRSSHYSNPLVTNDLNLSKRNQKMIKKQQEQKGLDKDFLKEVKENQEVKFTTKKQDNVAKDDFKLNSFADSLKEKKNRKKKNKFLSKL</sequence>
<dbReference type="AlphaFoldDB" id="A0A084U3C3"/>